<evidence type="ECO:0000313" key="2">
    <source>
        <dbReference type="EMBL" id="KAG6621538.1"/>
    </source>
</evidence>
<protein>
    <submittedName>
        <fullName evidence="2">Uncharacterized protein</fullName>
    </submittedName>
</protein>
<feature type="region of interest" description="Disordered" evidence="1">
    <location>
        <begin position="65"/>
        <end position="101"/>
    </location>
</feature>
<dbReference type="EMBL" id="MU228860">
    <property type="protein sequence ID" value="KAG6621538.1"/>
    <property type="molecule type" value="Genomic_DNA"/>
</dbReference>
<feature type="compositionally biased region" description="Basic and acidic residues" evidence="1">
    <location>
        <begin position="1"/>
        <end position="20"/>
    </location>
</feature>
<organism evidence="2 3">
    <name type="scientific">Carya illinoinensis</name>
    <name type="common">Pecan</name>
    <dbReference type="NCBI Taxonomy" id="32201"/>
    <lineage>
        <taxon>Eukaryota</taxon>
        <taxon>Viridiplantae</taxon>
        <taxon>Streptophyta</taxon>
        <taxon>Embryophyta</taxon>
        <taxon>Tracheophyta</taxon>
        <taxon>Spermatophyta</taxon>
        <taxon>Magnoliopsida</taxon>
        <taxon>eudicotyledons</taxon>
        <taxon>Gunneridae</taxon>
        <taxon>Pentapetalae</taxon>
        <taxon>rosids</taxon>
        <taxon>fabids</taxon>
        <taxon>Fagales</taxon>
        <taxon>Juglandaceae</taxon>
        <taxon>Carya</taxon>
    </lineage>
</organism>
<accession>A0A921ZZ10</accession>
<sequence>MVRYEVKEQDHKVVMPKPDEDPVGPKTAPVPPWFKPKGGSVFPEKRRSVKRMMLDSFIQFLARNFRRPGHPSSSAASQSKNFRPPKSANAKQSKIIHPSSP</sequence>
<gene>
    <name evidence="2" type="ORF">I3842_Q020500</name>
</gene>
<evidence type="ECO:0000313" key="3">
    <source>
        <dbReference type="Proteomes" id="UP000811246"/>
    </source>
</evidence>
<feature type="region of interest" description="Disordered" evidence="1">
    <location>
        <begin position="1"/>
        <end position="41"/>
    </location>
</feature>
<name>A0A921ZZ10_CARIL</name>
<dbReference type="AlphaFoldDB" id="A0A921ZZ10"/>
<comment type="caution">
    <text evidence="2">The sequence shown here is derived from an EMBL/GenBank/DDBJ whole genome shotgun (WGS) entry which is preliminary data.</text>
</comment>
<reference evidence="2" key="1">
    <citation type="submission" date="2021-01" db="EMBL/GenBank/DDBJ databases">
        <authorList>
            <person name="Lovell J.T."/>
            <person name="Bentley N."/>
            <person name="Bhattarai G."/>
            <person name="Jenkins J.W."/>
            <person name="Sreedasyam A."/>
            <person name="Alarcon Y."/>
            <person name="Bock C."/>
            <person name="Boston L."/>
            <person name="Carlson J."/>
            <person name="Cervantes K."/>
            <person name="Clermont K."/>
            <person name="Krom N."/>
            <person name="Kubenka K."/>
            <person name="Mamidi S."/>
            <person name="Mattison C."/>
            <person name="Monteros M."/>
            <person name="Pisani C."/>
            <person name="Plott C."/>
            <person name="Rajasekar S."/>
            <person name="Rhein H.S."/>
            <person name="Rohla C."/>
            <person name="Song M."/>
            <person name="Hilaire R.S."/>
            <person name="Shu S."/>
            <person name="Wells L."/>
            <person name="Wang X."/>
            <person name="Webber J."/>
            <person name="Heerema R.J."/>
            <person name="Klein P."/>
            <person name="Conner P."/>
            <person name="Grauke L."/>
            <person name="Grimwood J."/>
            <person name="Schmutz J."/>
            <person name="Randall J.J."/>
        </authorList>
    </citation>
    <scope>NUCLEOTIDE SEQUENCE</scope>
    <source>
        <tissue evidence="2">Leaf</tissue>
    </source>
</reference>
<feature type="compositionally biased region" description="Polar residues" evidence="1">
    <location>
        <begin position="71"/>
        <end position="81"/>
    </location>
</feature>
<dbReference type="Proteomes" id="UP000811246">
    <property type="component" value="Unassembled WGS sequence"/>
</dbReference>
<proteinExistence type="predicted"/>
<evidence type="ECO:0000256" key="1">
    <source>
        <dbReference type="SAM" id="MobiDB-lite"/>
    </source>
</evidence>